<protein>
    <submittedName>
        <fullName evidence="2">Uncharacterized protein</fullName>
    </submittedName>
</protein>
<evidence type="ECO:0000256" key="1">
    <source>
        <dbReference type="SAM" id="MobiDB-lite"/>
    </source>
</evidence>
<dbReference type="Proteomes" id="UP001642720">
    <property type="component" value="Unassembled WGS sequence"/>
</dbReference>
<evidence type="ECO:0000313" key="2">
    <source>
        <dbReference type="EMBL" id="TFB00931.1"/>
    </source>
</evidence>
<gene>
    <name evidence="2" type="ORF">CCMA1212_007255</name>
</gene>
<comment type="caution">
    <text evidence="2">The sequence shown here is derived from an EMBL/GenBank/DDBJ whole genome shotgun (WGS) entry which is preliminary data.</text>
</comment>
<organism evidence="2 3">
    <name type="scientific">Trichoderma ghanense</name>
    <dbReference type="NCBI Taxonomy" id="65468"/>
    <lineage>
        <taxon>Eukaryota</taxon>
        <taxon>Fungi</taxon>
        <taxon>Dikarya</taxon>
        <taxon>Ascomycota</taxon>
        <taxon>Pezizomycotina</taxon>
        <taxon>Sordariomycetes</taxon>
        <taxon>Hypocreomycetidae</taxon>
        <taxon>Hypocreales</taxon>
        <taxon>Hypocreaceae</taxon>
        <taxon>Trichoderma</taxon>
    </lineage>
</organism>
<dbReference type="GeneID" id="300578877"/>
<evidence type="ECO:0000313" key="3">
    <source>
        <dbReference type="Proteomes" id="UP001642720"/>
    </source>
</evidence>
<name>A0ABY2GYL6_9HYPO</name>
<accession>A0ABY2GYL6</accession>
<proteinExistence type="predicted"/>
<sequence length="85" mass="9469">MWHSAPWQQSISSSSLLTRGAERVSIVVKQIREQGGRFGMESKAARSRGTWRDMTAMPQQLPRCSVLVMKRKQWPSLPLNSGGAG</sequence>
<keyword evidence="3" id="KW-1185">Reference proteome</keyword>
<dbReference type="EMBL" id="PPTA01000010">
    <property type="protein sequence ID" value="TFB00931.1"/>
    <property type="molecule type" value="Genomic_DNA"/>
</dbReference>
<reference evidence="2 3" key="1">
    <citation type="submission" date="2018-01" db="EMBL/GenBank/DDBJ databases">
        <title>Genome characterization of the sugarcane-associated fungus Trichoderma ghanense CCMA-1212 and their application in lignocelulose bioconversion.</title>
        <authorList>
            <person name="Steindorff A.S."/>
            <person name="Mendes T.D."/>
            <person name="Vilela E.S.D."/>
            <person name="Rodrigues D.S."/>
            <person name="Formighieri E.F."/>
            <person name="Melo I.S."/>
            <person name="Favaro L.C.L."/>
        </authorList>
    </citation>
    <scope>NUCLEOTIDE SEQUENCE [LARGE SCALE GENOMIC DNA]</scope>
    <source>
        <strain evidence="2 3">CCMA-1212</strain>
    </source>
</reference>
<feature type="region of interest" description="Disordered" evidence="1">
    <location>
        <begin position="1"/>
        <end position="20"/>
    </location>
</feature>
<dbReference type="RefSeq" id="XP_073557132.1">
    <property type="nucleotide sequence ID" value="XM_073704427.1"/>
</dbReference>